<evidence type="ECO:0000313" key="1">
    <source>
        <dbReference type="EMBL" id="KAL2623898.1"/>
    </source>
</evidence>
<dbReference type="EMBL" id="JBHFFA010000005">
    <property type="protein sequence ID" value="KAL2623898.1"/>
    <property type="molecule type" value="Genomic_DNA"/>
</dbReference>
<dbReference type="Proteomes" id="UP001605036">
    <property type="component" value="Unassembled WGS sequence"/>
</dbReference>
<comment type="caution">
    <text evidence="1">The sequence shown here is derived from an EMBL/GenBank/DDBJ whole genome shotgun (WGS) entry which is preliminary data.</text>
</comment>
<sequence length="110" mass="12675">MGIVTPERGDKYDKYKEQQYSQLKVDIHSVVGWENNSPPGVAVFVKMLKDRGIHTVIGIIAYCLKIKMKTTIASTRRTYRNSRKKMDVIAMSFMELQSARTSWSLLLQTF</sequence>
<evidence type="ECO:0000313" key="2">
    <source>
        <dbReference type="Proteomes" id="UP001605036"/>
    </source>
</evidence>
<reference evidence="1 2" key="1">
    <citation type="submission" date="2024-09" db="EMBL/GenBank/DDBJ databases">
        <title>Chromosome-scale assembly of Riccia fluitans.</title>
        <authorList>
            <person name="Paukszto L."/>
            <person name="Sawicki J."/>
            <person name="Karawczyk K."/>
            <person name="Piernik-Szablinska J."/>
            <person name="Szczecinska M."/>
            <person name="Mazdziarz M."/>
        </authorList>
    </citation>
    <scope>NUCLEOTIDE SEQUENCE [LARGE SCALE GENOMIC DNA]</scope>
    <source>
        <strain evidence="1">Rf_01</strain>
        <tissue evidence="1">Aerial parts of the thallus</tissue>
    </source>
</reference>
<gene>
    <name evidence="1" type="ORF">R1flu_008143</name>
</gene>
<dbReference type="AlphaFoldDB" id="A0ABD1YB19"/>
<name>A0ABD1YB19_9MARC</name>
<organism evidence="1 2">
    <name type="scientific">Riccia fluitans</name>
    <dbReference type="NCBI Taxonomy" id="41844"/>
    <lineage>
        <taxon>Eukaryota</taxon>
        <taxon>Viridiplantae</taxon>
        <taxon>Streptophyta</taxon>
        <taxon>Embryophyta</taxon>
        <taxon>Marchantiophyta</taxon>
        <taxon>Marchantiopsida</taxon>
        <taxon>Marchantiidae</taxon>
        <taxon>Marchantiales</taxon>
        <taxon>Ricciaceae</taxon>
        <taxon>Riccia</taxon>
    </lineage>
</organism>
<keyword evidence="2" id="KW-1185">Reference proteome</keyword>
<proteinExistence type="predicted"/>
<protein>
    <submittedName>
        <fullName evidence="1">Uncharacterized protein</fullName>
    </submittedName>
</protein>
<accession>A0ABD1YB19</accession>